<evidence type="ECO:0000313" key="7">
    <source>
        <dbReference type="EMBL" id="PAV26627.1"/>
    </source>
</evidence>
<comment type="similarity">
    <text evidence="1 4">Belongs to the D-isomer specific 2-hydroxyacid dehydrogenase family.</text>
</comment>
<gene>
    <name evidence="7" type="ORF">CF392_05320</name>
</gene>
<evidence type="ECO:0000313" key="8">
    <source>
        <dbReference type="Proteomes" id="UP000218332"/>
    </source>
</evidence>
<dbReference type="Gene3D" id="3.40.50.720">
    <property type="entry name" value="NAD(P)-binding Rossmann-like Domain"/>
    <property type="match status" value="2"/>
</dbReference>
<dbReference type="GO" id="GO:0051287">
    <property type="term" value="F:NAD binding"/>
    <property type="evidence" value="ECO:0007669"/>
    <property type="project" value="InterPro"/>
</dbReference>
<evidence type="ECO:0000259" key="6">
    <source>
        <dbReference type="Pfam" id="PF02826"/>
    </source>
</evidence>
<keyword evidence="8" id="KW-1185">Reference proteome</keyword>
<dbReference type="CDD" id="cd12162">
    <property type="entry name" value="2-Hacid_dh_4"/>
    <property type="match status" value="1"/>
</dbReference>
<comment type="caution">
    <text evidence="7">The sequence shown here is derived from an EMBL/GenBank/DDBJ whole genome shotgun (WGS) entry which is preliminary data.</text>
</comment>
<protein>
    <submittedName>
        <fullName evidence="7">Glycerate dehydrogenase</fullName>
        <ecNumber evidence="7">1.1.1.29</ecNumber>
    </submittedName>
</protein>
<dbReference type="PANTHER" id="PTHR43761">
    <property type="entry name" value="D-ISOMER SPECIFIC 2-HYDROXYACID DEHYDROGENASE FAMILY PROTEIN (AFU_ORTHOLOGUE AFUA_1G13630)"/>
    <property type="match status" value="1"/>
</dbReference>
<dbReference type="SUPFAM" id="SSF51735">
    <property type="entry name" value="NAD(P)-binding Rossmann-fold domains"/>
    <property type="match status" value="1"/>
</dbReference>
<dbReference type="InterPro" id="IPR006139">
    <property type="entry name" value="D-isomer_2_OHA_DH_cat_dom"/>
</dbReference>
<dbReference type="GO" id="GO:0008465">
    <property type="term" value="F:hydroxypyruvate reductase (NADH) activity"/>
    <property type="evidence" value="ECO:0007669"/>
    <property type="project" value="UniProtKB-EC"/>
</dbReference>
<feature type="domain" description="D-isomer specific 2-hydroxyacid dehydrogenase catalytic" evidence="5">
    <location>
        <begin position="19"/>
        <end position="313"/>
    </location>
</feature>
<dbReference type="Proteomes" id="UP000218332">
    <property type="component" value="Unassembled WGS sequence"/>
</dbReference>
<dbReference type="EMBL" id="NMPM01000020">
    <property type="protein sequence ID" value="PAV26627.1"/>
    <property type="molecule type" value="Genomic_DNA"/>
</dbReference>
<dbReference type="Pfam" id="PF00389">
    <property type="entry name" value="2-Hacid_dh"/>
    <property type="match status" value="1"/>
</dbReference>
<dbReference type="Pfam" id="PF02826">
    <property type="entry name" value="2-Hacid_dh_C"/>
    <property type="match status" value="1"/>
</dbReference>
<keyword evidence="2 4" id="KW-0560">Oxidoreductase</keyword>
<feature type="domain" description="D-isomer specific 2-hydroxyacid dehydrogenase NAD-binding" evidence="6">
    <location>
        <begin position="107"/>
        <end position="289"/>
    </location>
</feature>
<organism evidence="7 8">
    <name type="scientific">Tamilnaduibacter salinus</name>
    <dbReference type="NCBI Taxonomy" id="1484056"/>
    <lineage>
        <taxon>Bacteria</taxon>
        <taxon>Pseudomonadati</taxon>
        <taxon>Pseudomonadota</taxon>
        <taxon>Gammaproteobacteria</taxon>
        <taxon>Pseudomonadales</taxon>
        <taxon>Marinobacteraceae</taxon>
        <taxon>Tamilnaduibacter</taxon>
    </lineage>
</organism>
<dbReference type="AlphaFoldDB" id="A0A2A2I4N9"/>
<accession>A0A2A2I4N9</accession>
<dbReference type="RefSeq" id="WP_095610430.1">
    <property type="nucleotide sequence ID" value="NZ_NMPM01000020.1"/>
</dbReference>
<evidence type="ECO:0000259" key="5">
    <source>
        <dbReference type="Pfam" id="PF00389"/>
    </source>
</evidence>
<dbReference type="SUPFAM" id="SSF52283">
    <property type="entry name" value="Formate/glycerate dehydrogenase catalytic domain-like"/>
    <property type="match status" value="1"/>
</dbReference>
<dbReference type="InterPro" id="IPR036291">
    <property type="entry name" value="NAD(P)-bd_dom_sf"/>
</dbReference>
<dbReference type="PANTHER" id="PTHR43761:SF1">
    <property type="entry name" value="D-ISOMER SPECIFIC 2-HYDROXYACID DEHYDROGENASE CATALYTIC DOMAIN-CONTAINING PROTEIN-RELATED"/>
    <property type="match status" value="1"/>
</dbReference>
<evidence type="ECO:0000256" key="4">
    <source>
        <dbReference type="RuleBase" id="RU003719"/>
    </source>
</evidence>
<dbReference type="EC" id="1.1.1.29" evidence="7"/>
<evidence type="ECO:0000256" key="1">
    <source>
        <dbReference type="ARBA" id="ARBA00005854"/>
    </source>
</evidence>
<evidence type="ECO:0000256" key="2">
    <source>
        <dbReference type="ARBA" id="ARBA00023002"/>
    </source>
</evidence>
<keyword evidence="3" id="KW-0520">NAD</keyword>
<proteinExistence type="inferred from homology"/>
<evidence type="ECO:0000256" key="3">
    <source>
        <dbReference type="ARBA" id="ARBA00023027"/>
    </source>
</evidence>
<dbReference type="InterPro" id="IPR050418">
    <property type="entry name" value="D-iso_2-hydroxyacid_DH_PdxB"/>
</dbReference>
<sequence>MSAVFLDAATLGDDIDLTPMEEAARGLTCYQRTAPDQVLERIRGFGVVVTNKVVLNQSHFDACPDLHTIVLTATGKNNIDLPAAEAAGITVLNATRYGTSTVAQHTVALMLALATHLIDYHQDVQAGAWAESPQFCLMNHPVMELEGKTLCIVGFGDIGRAVARRAEAFGMKVVLGARPGQSVGDVDGYPRAPIEELLPHVDVLSLHCLLTPETDGLIGASELAAMKNEALIINTSRGGLVDETALAEALRERRIGGAGFDVLTGEPPRNGNPLLAGDIPTLIVTPHCAWASREARQSIVEKTAENLRNSVHKHATG</sequence>
<reference evidence="7 8" key="1">
    <citation type="submission" date="2017-07" db="EMBL/GenBank/DDBJ databases">
        <title>Tamlnaduibacter salinus (Mi-7) genome sequencing.</title>
        <authorList>
            <person name="Verma A."/>
            <person name="Krishnamurthi S."/>
        </authorList>
    </citation>
    <scope>NUCLEOTIDE SEQUENCE [LARGE SCALE GENOMIC DNA]</scope>
    <source>
        <strain evidence="7 8">Mi-7</strain>
    </source>
</reference>
<name>A0A2A2I4N9_9GAMM</name>
<dbReference type="InterPro" id="IPR006140">
    <property type="entry name" value="D-isomer_DH_NAD-bd"/>
</dbReference>